<gene>
    <name evidence="3" type="ORF">SAMN05192549_107372</name>
</gene>
<dbReference type="RefSeq" id="WP_072786690.1">
    <property type="nucleotide sequence ID" value="NZ_FRCX01000007.1"/>
</dbReference>
<evidence type="ECO:0000313" key="4">
    <source>
        <dbReference type="Proteomes" id="UP000184339"/>
    </source>
</evidence>
<feature type="domain" description="Phasin" evidence="2">
    <location>
        <begin position="15"/>
        <end position="108"/>
    </location>
</feature>
<feature type="region of interest" description="Disordered" evidence="1">
    <location>
        <begin position="144"/>
        <end position="163"/>
    </location>
</feature>
<reference evidence="4" key="1">
    <citation type="submission" date="2016-11" db="EMBL/GenBank/DDBJ databases">
        <authorList>
            <person name="Varghese N."/>
            <person name="Submissions S."/>
        </authorList>
    </citation>
    <scope>NUCLEOTIDE SEQUENCE [LARGE SCALE GENOMIC DNA]</scope>
    <source>
        <strain evidence="4">Sac-22</strain>
    </source>
</reference>
<dbReference type="Proteomes" id="UP000184339">
    <property type="component" value="Unassembled WGS sequence"/>
</dbReference>
<dbReference type="EMBL" id="FRCX01000007">
    <property type="protein sequence ID" value="SHN33190.1"/>
    <property type="molecule type" value="Genomic_DNA"/>
</dbReference>
<protein>
    <submittedName>
        <fullName evidence="3">Phasin protein</fullName>
    </submittedName>
</protein>
<dbReference type="Pfam" id="PF09361">
    <property type="entry name" value="Phasin_2"/>
    <property type="match status" value="1"/>
</dbReference>
<sequence length="163" mass="17745">MNSFVETLSPAARNHAEARIDYYSDLTQAVLRSLRQLAEVNVQFSREWLDDSTAALRQNLLTSPEERKADAVPQAASATLQKLQTYHQKLAQVAGDFQSDINILAQQHVPQTARTATELADAGRQAAGKHIAEEASRFANIASQNKAMPQAASMQSAPEGNQG</sequence>
<evidence type="ECO:0000259" key="2">
    <source>
        <dbReference type="Pfam" id="PF09361"/>
    </source>
</evidence>
<evidence type="ECO:0000313" key="3">
    <source>
        <dbReference type="EMBL" id="SHN33190.1"/>
    </source>
</evidence>
<organism evidence="3 4">
    <name type="scientific">Duganella sacchari</name>
    <dbReference type="NCBI Taxonomy" id="551987"/>
    <lineage>
        <taxon>Bacteria</taxon>
        <taxon>Pseudomonadati</taxon>
        <taxon>Pseudomonadota</taxon>
        <taxon>Betaproteobacteria</taxon>
        <taxon>Burkholderiales</taxon>
        <taxon>Oxalobacteraceae</taxon>
        <taxon>Telluria group</taxon>
        <taxon>Duganella</taxon>
    </lineage>
</organism>
<evidence type="ECO:0000256" key="1">
    <source>
        <dbReference type="SAM" id="MobiDB-lite"/>
    </source>
</evidence>
<accession>A0A1M7QPK1</accession>
<dbReference type="OrthoDB" id="8776541at2"/>
<proteinExistence type="predicted"/>
<dbReference type="AlphaFoldDB" id="A0A1M7QPK1"/>
<dbReference type="InterPro" id="IPR018968">
    <property type="entry name" value="Phasin"/>
</dbReference>
<keyword evidence="4" id="KW-1185">Reference proteome</keyword>
<name>A0A1M7QPK1_9BURK</name>